<evidence type="ECO:0000313" key="6">
    <source>
        <dbReference type="Proteomes" id="UP000238327"/>
    </source>
</evidence>
<name>A0A2R3QI53_ECTME</name>
<dbReference type="GO" id="GO:0051224">
    <property type="term" value="P:negative regulation of protein transport"/>
    <property type="evidence" value="ECO:0007669"/>
    <property type="project" value="UniProtKB-UniRule"/>
</dbReference>
<comment type="subcellular location">
    <subcellularLocation>
        <location evidence="1 4">Cytoplasm</location>
    </subcellularLocation>
</comment>
<dbReference type="PANTHER" id="PTHR38603:SF1">
    <property type="entry name" value="CHAPERONE NAPD"/>
    <property type="match status" value="1"/>
</dbReference>
<gene>
    <name evidence="4" type="primary">napD</name>
    <name evidence="5" type="ORF">C7A17_01165</name>
</gene>
<organism evidence="5 6">
    <name type="scientific">Ectopseudomonas mendocina</name>
    <name type="common">Pseudomonas mendocina</name>
    <dbReference type="NCBI Taxonomy" id="300"/>
    <lineage>
        <taxon>Bacteria</taxon>
        <taxon>Pseudomonadati</taxon>
        <taxon>Pseudomonadota</taxon>
        <taxon>Gammaproteobacteria</taxon>
        <taxon>Pseudomonadales</taxon>
        <taxon>Pseudomonadaceae</taxon>
        <taxon>Ectopseudomonas</taxon>
    </lineage>
</organism>
<dbReference type="AlphaFoldDB" id="A0A2R3QI53"/>
<evidence type="ECO:0000313" key="5">
    <source>
        <dbReference type="EMBL" id="AVO51428.1"/>
    </source>
</evidence>
<evidence type="ECO:0000256" key="1">
    <source>
        <dbReference type="ARBA" id="ARBA00004496"/>
    </source>
</evidence>
<comment type="similarity">
    <text evidence="4">Belongs to the NapD family.</text>
</comment>
<sequence length="87" mass="9848">MAEETVHIASLLIHIRPELLDAVKTNLRQLDGLELHQESPQGKLVVVLETQHERHILERIDQINSLPGVLNTALVYHELLTLEGESE</sequence>
<evidence type="ECO:0000256" key="4">
    <source>
        <dbReference type="HAMAP-Rule" id="MF_02200"/>
    </source>
</evidence>
<dbReference type="GO" id="GO:0005048">
    <property type="term" value="F:signal sequence binding"/>
    <property type="evidence" value="ECO:0007669"/>
    <property type="project" value="UniProtKB-UniRule"/>
</dbReference>
<comment type="function">
    <text evidence="4">Chaperone for NapA, the catalytic subunit of the periplasmic nitrate reductase. It binds directly and specifically to the twin-arginine signal peptide of NapA, preventing premature interaction with the Tat translocase and premature export.</text>
</comment>
<dbReference type="InterPro" id="IPR005623">
    <property type="entry name" value="Chaperone_NapD_NO3_reduct"/>
</dbReference>
<dbReference type="STRING" id="1001585.MDS_3257"/>
<accession>A0A2R3QI53</accession>
<dbReference type="Gene3D" id="3.30.70.920">
    <property type="match status" value="1"/>
</dbReference>
<dbReference type="GO" id="GO:0005737">
    <property type="term" value="C:cytoplasm"/>
    <property type="evidence" value="ECO:0007669"/>
    <property type="project" value="UniProtKB-SubCell"/>
</dbReference>
<keyword evidence="2 4" id="KW-0963">Cytoplasm</keyword>
<dbReference type="RefSeq" id="WP_106736284.1">
    <property type="nucleotide sequence ID" value="NZ_CP027657.1"/>
</dbReference>
<dbReference type="Pfam" id="PF03927">
    <property type="entry name" value="NapD"/>
    <property type="match status" value="1"/>
</dbReference>
<comment type="subunit">
    <text evidence="4">Interacts with the cytoplasmic NapA precursor.</text>
</comment>
<evidence type="ECO:0000256" key="2">
    <source>
        <dbReference type="ARBA" id="ARBA00022490"/>
    </source>
</evidence>
<dbReference type="EMBL" id="CP027657">
    <property type="protein sequence ID" value="AVO51428.1"/>
    <property type="molecule type" value="Genomic_DNA"/>
</dbReference>
<keyword evidence="3 4" id="KW-0143">Chaperone</keyword>
<proteinExistence type="inferred from homology"/>
<evidence type="ECO:0000256" key="3">
    <source>
        <dbReference type="ARBA" id="ARBA00023186"/>
    </source>
</evidence>
<dbReference type="HAMAP" id="MF_02200">
    <property type="entry name" value="NapD"/>
    <property type="match status" value="1"/>
</dbReference>
<reference evidence="5 6" key="1">
    <citation type="submission" date="2018-03" db="EMBL/GenBank/DDBJ databases">
        <title>Complete genome sequence and methylome analysis of Pseudomonas mendocina NEB 698.</title>
        <authorList>
            <person name="Morgan R.D."/>
        </authorList>
    </citation>
    <scope>NUCLEOTIDE SEQUENCE [LARGE SCALE GENOMIC DNA]</scope>
    <source>
        <strain evidence="5 6">NEB698</strain>
    </source>
</reference>
<dbReference type="PANTHER" id="PTHR38603">
    <property type="entry name" value="CHAPERONE NAPD"/>
    <property type="match status" value="1"/>
</dbReference>
<protein>
    <recommendedName>
        <fullName evidence="4">Chaperone NapD</fullName>
    </recommendedName>
    <alternativeName>
        <fullName evidence="4">NapA signal peptide-binding chaperone NapD</fullName>
    </alternativeName>
</protein>
<dbReference type="OrthoDB" id="5770785at2"/>
<dbReference type="Proteomes" id="UP000238327">
    <property type="component" value="Chromosome"/>
</dbReference>